<keyword evidence="2" id="KW-0808">Transferase</keyword>
<evidence type="ECO:0000259" key="4">
    <source>
        <dbReference type="Pfam" id="PF00195"/>
    </source>
</evidence>
<name>A0A7K1Y4Q8_9SPHI</name>
<dbReference type="CDD" id="cd00831">
    <property type="entry name" value="CHS_like"/>
    <property type="match status" value="1"/>
</dbReference>
<protein>
    <submittedName>
        <fullName evidence="6">Type III polyketide synthase</fullName>
    </submittedName>
</protein>
<reference evidence="6 7" key="1">
    <citation type="submission" date="2019-11" db="EMBL/GenBank/DDBJ databases">
        <title>Pedobacter sp. HMF7647 Genome sequencing and assembly.</title>
        <authorList>
            <person name="Kang H."/>
            <person name="Kim H."/>
            <person name="Joh K."/>
        </authorList>
    </citation>
    <scope>NUCLEOTIDE SEQUENCE [LARGE SCALE GENOMIC DNA]</scope>
    <source>
        <strain evidence="6 7">HMF7647</strain>
    </source>
</reference>
<keyword evidence="7" id="KW-1185">Reference proteome</keyword>
<organism evidence="6 7">
    <name type="scientific">Hufsiella arboris</name>
    <dbReference type="NCBI Taxonomy" id="2695275"/>
    <lineage>
        <taxon>Bacteria</taxon>
        <taxon>Pseudomonadati</taxon>
        <taxon>Bacteroidota</taxon>
        <taxon>Sphingobacteriia</taxon>
        <taxon>Sphingobacteriales</taxon>
        <taxon>Sphingobacteriaceae</taxon>
        <taxon>Hufsiella</taxon>
    </lineage>
</organism>
<sequence length="364" mass="40491">MRSIISAIGTANPPNRFAQSQILEFMADAHQLSANDRSRLKKLYELSGIEYRHSVIDDFGLQRGSYKFFGNDVLLEPYPTTQCRSSLFERKAIDVCLAAVKNLHEQIPDFSIDQITHLITVSCTGLYAPGIDIDLIEKLSMNPTVERTCINFMGCYGAFNALKTADYICRAESQAKVLIVDIELCTIHFQRENTLENWLANSLFGDGAAAVLVENESHRSTAVGFNLASFFSELQLESKNEMAWRIGNTGFEMRLSSHIAKHISKKINGVIDSLLEKSKVDPSKISSAAIHPGGRRILEVCQEKLDGFCLKHSFDVLRKFGNMSSATILFVLQQLLAESKKGSYVMGFAFGPGLTIESMLLQTI</sequence>
<comment type="similarity">
    <text evidence="1">Belongs to the thiolase-like superfamily. Chalcone/stilbene synthases family.</text>
</comment>
<dbReference type="SUPFAM" id="SSF53901">
    <property type="entry name" value="Thiolase-like"/>
    <property type="match status" value="2"/>
</dbReference>
<dbReference type="PIRSF" id="PIRSF000451">
    <property type="entry name" value="PKS_III"/>
    <property type="match status" value="1"/>
</dbReference>
<feature type="active site" description="Acyl-thioester intermediate" evidence="3">
    <location>
        <position position="155"/>
    </location>
</feature>
<dbReference type="EMBL" id="WVHT01000001">
    <property type="protein sequence ID" value="MXV49567.1"/>
    <property type="molecule type" value="Genomic_DNA"/>
</dbReference>
<dbReference type="InterPro" id="IPR011141">
    <property type="entry name" value="Polyketide_synthase_type-III"/>
</dbReference>
<evidence type="ECO:0000256" key="3">
    <source>
        <dbReference type="PIRSR" id="PIRSR000451-1"/>
    </source>
</evidence>
<dbReference type="Pfam" id="PF02797">
    <property type="entry name" value="Chal_sti_synt_C"/>
    <property type="match status" value="1"/>
</dbReference>
<evidence type="ECO:0000259" key="5">
    <source>
        <dbReference type="Pfam" id="PF02797"/>
    </source>
</evidence>
<dbReference type="InterPro" id="IPR001099">
    <property type="entry name" value="Chalcone/stilbene_synt_N"/>
</dbReference>
<dbReference type="Pfam" id="PF00195">
    <property type="entry name" value="Chal_sti_synt_N"/>
    <property type="match status" value="1"/>
</dbReference>
<feature type="domain" description="Chalcone/stilbene synthase C-terminal" evidence="5">
    <location>
        <begin position="237"/>
        <end position="364"/>
    </location>
</feature>
<dbReference type="GO" id="GO:0030639">
    <property type="term" value="P:polyketide biosynthetic process"/>
    <property type="evidence" value="ECO:0007669"/>
    <property type="project" value="TreeGrafter"/>
</dbReference>
<dbReference type="PANTHER" id="PTHR11877">
    <property type="entry name" value="HYDROXYMETHYLGLUTARYL-COA SYNTHASE"/>
    <property type="match status" value="1"/>
</dbReference>
<evidence type="ECO:0000313" key="7">
    <source>
        <dbReference type="Proteomes" id="UP000466586"/>
    </source>
</evidence>
<dbReference type="AlphaFoldDB" id="A0A7K1Y4Q8"/>
<evidence type="ECO:0000313" key="6">
    <source>
        <dbReference type="EMBL" id="MXV49567.1"/>
    </source>
</evidence>
<dbReference type="InterPro" id="IPR012328">
    <property type="entry name" value="Chalcone/stilbene_synt_C"/>
</dbReference>
<dbReference type="InterPro" id="IPR016039">
    <property type="entry name" value="Thiolase-like"/>
</dbReference>
<dbReference type="Proteomes" id="UP000466586">
    <property type="component" value="Unassembled WGS sequence"/>
</dbReference>
<evidence type="ECO:0000256" key="1">
    <source>
        <dbReference type="ARBA" id="ARBA00005531"/>
    </source>
</evidence>
<gene>
    <name evidence="6" type="ORF">GS399_01170</name>
</gene>
<dbReference type="Gene3D" id="3.40.47.10">
    <property type="match status" value="2"/>
</dbReference>
<feature type="domain" description="Chalcone/stilbene synthase N-terminal" evidence="4">
    <location>
        <begin position="4"/>
        <end position="214"/>
    </location>
</feature>
<proteinExistence type="inferred from homology"/>
<dbReference type="GO" id="GO:0016747">
    <property type="term" value="F:acyltransferase activity, transferring groups other than amino-acyl groups"/>
    <property type="evidence" value="ECO:0007669"/>
    <property type="project" value="InterPro"/>
</dbReference>
<dbReference type="PANTHER" id="PTHR11877:SF46">
    <property type="entry name" value="TYPE III POLYKETIDE SYNTHASE A"/>
    <property type="match status" value="1"/>
</dbReference>
<dbReference type="RefSeq" id="WP_160842694.1">
    <property type="nucleotide sequence ID" value="NZ_WVHT01000001.1"/>
</dbReference>
<comment type="caution">
    <text evidence="6">The sequence shown here is derived from an EMBL/GenBank/DDBJ whole genome shotgun (WGS) entry which is preliminary data.</text>
</comment>
<accession>A0A7K1Y4Q8</accession>
<evidence type="ECO:0000256" key="2">
    <source>
        <dbReference type="ARBA" id="ARBA00022679"/>
    </source>
</evidence>